<dbReference type="SUPFAM" id="SSF51556">
    <property type="entry name" value="Metallo-dependent hydrolases"/>
    <property type="match status" value="1"/>
</dbReference>
<dbReference type="Pfam" id="PF07969">
    <property type="entry name" value="Amidohydro_3"/>
    <property type="match status" value="1"/>
</dbReference>
<dbReference type="Gene3D" id="2.30.40.10">
    <property type="entry name" value="Urease, subunit C, domain 1"/>
    <property type="match status" value="1"/>
</dbReference>
<keyword evidence="2" id="KW-0378">Hydrolase</keyword>
<dbReference type="InterPro" id="IPR050378">
    <property type="entry name" value="Metallo-dep_Hydrolases_sf"/>
</dbReference>
<dbReference type="GO" id="GO:0016811">
    <property type="term" value="F:hydrolase activity, acting on carbon-nitrogen (but not peptide) bonds, in linear amides"/>
    <property type="evidence" value="ECO:0007669"/>
    <property type="project" value="InterPro"/>
</dbReference>
<dbReference type="Gene3D" id="3.30.1490.130">
    <property type="entry name" value="D-aminoacylase. Domain 3"/>
    <property type="match status" value="1"/>
</dbReference>
<dbReference type="Gene3D" id="3.20.20.140">
    <property type="entry name" value="Metal-dependent hydrolases"/>
    <property type="match status" value="1"/>
</dbReference>
<proteinExistence type="predicted"/>
<evidence type="ECO:0000259" key="1">
    <source>
        <dbReference type="Pfam" id="PF07969"/>
    </source>
</evidence>
<dbReference type="InterPro" id="IPR023100">
    <property type="entry name" value="D-aminoacylase_insert_dom_sf"/>
</dbReference>
<dbReference type="InterPro" id="IPR011059">
    <property type="entry name" value="Metal-dep_hydrolase_composite"/>
</dbReference>
<dbReference type="PANTHER" id="PTHR11647">
    <property type="entry name" value="HYDRANTOINASE/DIHYDROPYRIMIDINASE FAMILY MEMBER"/>
    <property type="match status" value="1"/>
</dbReference>
<organism evidence="2 3">
    <name type="scientific">Candidatus Azambacteria bacterium GW2011_GWA2_39_10</name>
    <dbReference type="NCBI Taxonomy" id="1618611"/>
    <lineage>
        <taxon>Bacteria</taxon>
        <taxon>Candidatus Azamiibacteriota</taxon>
    </lineage>
</organism>
<name>A0A0G0LPF5_9BACT</name>
<evidence type="ECO:0000313" key="2">
    <source>
        <dbReference type="EMBL" id="KKQ92957.1"/>
    </source>
</evidence>
<protein>
    <submittedName>
        <fullName evidence="2">Amidohydrolase 3</fullName>
    </submittedName>
</protein>
<accession>A0A0G0LPF5</accession>
<comment type="caution">
    <text evidence="2">The sequence shown here is derived from an EMBL/GenBank/DDBJ whole genome shotgun (WGS) entry which is preliminary data.</text>
</comment>
<sequence length="521" mass="56995">MLDILIKNGIVVDGVGTPAYHADVAIKDGKIEKIGFLGEPGAKTVIDAAGQYVAPGFIDINNASDRHWTLFNHPLSESLLYQGITTIIGGNCGSSLAPLTTGNIIAAIQKWADIKQVNVNWLTLSEFFNEVKKKKLLLNFGTLVGHATLRRGIVGDQFRELTEQELAQMKQMLSGALMEGALGFSTGLVYSHAKTATADEITSLVSLLNPGKIYSSHLRDEEGKLYESVLETIDTAKKNKVSIEISHLKSVGKENWSLFDKVLEAIEKAAEEGTDINFDIYPYTSTATVFYTILPDWIAVGGRMKLVENLKNQDLKKRAIEEMKGKENDFSEIVVAGGNIDKTFIGKTIGAISKNQGAGILETIINLLIAAEGKLIVFWPSLSEENFIKALKNSLSIIASDGATYNLDDAHDGYLIHPRSFGCFPRILSRYVREKNIISLEEAIKKMTALPALKIGLPYRGVIRQGFFADIAIFNIDIVKDLASLENPFQYSQGIHSVIINGQIALSGGKIQNHSLGQILK</sequence>
<dbReference type="PANTHER" id="PTHR11647:SF1">
    <property type="entry name" value="COLLAPSIN RESPONSE MEDIATOR PROTEIN"/>
    <property type="match status" value="1"/>
</dbReference>
<dbReference type="EMBL" id="LBVT01000001">
    <property type="protein sequence ID" value="KKQ92957.1"/>
    <property type="molecule type" value="Genomic_DNA"/>
</dbReference>
<evidence type="ECO:0000313" key="3">
    <source>
        <dbReference type="Proteomes" id="UP000034706"/>
    </source>
</evidence>
<dbReference type="GO" id="GO:0005829">
    <property type="term" value="C:cytosol"/>
    <property type="evidence" value="ECO:0007669"/>
    <property type="project" value="TreeGrafter"/>
</dbReference>
<dbReference type="InterPro" id="IPR032466">
    <property type="entry name" value="Metal_Hydrolase"/>
</dbReference>
<dbReference type="AlphaFoldDB" id="A0A0G0LPF5"/>
<dbReference type="InterPro" id="IPR013108">
    <property type="entry name" value="Amidohydro_3"/>
</dbReference>
<reference evidence="2 3" key="1">
    <citation type="journal article" date="2015" name="Nature">
        <title>rRNA introns, odd ribosomes, and small enigmatic genomes across a large radiation of phyla.</title>
        <authorList>
            <person name="Brown C.T."/>
            <person name="Hug L.A."/>
            <person name="Thomas B.C."/>
            <person name="Sharon I."/>
            <person name="Castelle C.J."/>
            <person name="Singh A."/>
            <person name="Wilkins M.J."/>
            <person name="Williams K.H."/>
            <person name="Banfield J.F."/>
        </authorList>
    </citation>
    <scope>NUCLEOTIDE SEQUENCE [LARGE SCALE GENOMIC DNA]</scope>
</reference>
<feature type="domain" description="Amidohydrolase 3" evidence="1">
    <location>
        <begin position="417"/>
        <end position="504"/>
    </location>
</feature>
<dbReference type="GO" id="GO:0016812">
    <property type="term" value="F:hydrolase activity, acting on carbon-nitrogen (but not peptide) bonds, in cyclic amides"/>
    <property type="evidence" value="ECO:0007669"/>
    <property type="project" value="TreeGrafter"/>
</dbReference>
<gene>
    <name evidence="2" type="ORF">UT16_C0001G0023</name>
</gene>
<dbReference type="SUPFAM" id="SSF51338">
    <property type="entry name" value="Composite domain of metallo-dependent hydrolases"/>
    <property type="match status" value="1"/>
</dbReference>
<dbReference type="Proteomes" id="UP000034706">
    <property type="component" value="Unassembled WGS sequence"/>
</dbReference>